<accession>A0A9X1V127</accession>
<dbReference type="Pfam" id="PF00581">
    <property type="entry name" value="Rhodanese"/>
    <property type="match status" value="1"/>
</dbReference>
<dbReference type="RefSeq" id="WP_240712255.1">
    <property type="nucleotide sequence ID" value="NZ_JAKVTV010000001.1"/>
</dbReference>
<dbReference type="InterPro" id="IPR001763">
    <property type="entry name" value="Rhodanese-like_dom"/>
</dbReference>
<dbReference type="InterPro" id="IPR050229">
    <property type="entry name" value="GlpE_sulfurtransferase"/>
</dbReference>
<name>A0A9X1V127_9FLAO</name>
<evidence type="ECO:0000259" key="1">
    <source>
        <dbReference type="PROSITE" id="PS50206"/>
    </source>
</evidence>
<organism evidence="2 3">
    <name type="scientific">Christiangramia lutea</name>
    <dbReference type="NCBI Taxonomy" id="1607951"/>
    <lineage>
        <taxon>Bacteria</taxon>
        <taxon>Pseudomonadati</taxon>
        <taxon>Bacteroidota</taxon>
        <taxon>Flavobacteriia</taxon>
        <taxon>Flavobacteriales</taxon>
        <taxon>Flavobacteriaceae</taxon>
        <taxon>Christiangramia</taxon>
    </lineage>
</organism>
<evidence type="ECO:0000313" key="2">
    <source>
        <dbReference type="EMBL" id="MCH4822139.1"/>
    </source>
</evidence>
<dbReference type="PANTHER" id="PTHR43031:SF7">
    <property type="entry name" value="NITRIC OXIDE REDUCTASE FLRD-NAD(+) REDUCTASE"/>
    <property type="match status" value="1"/>
</dbReference>
<proteinExistence type="predicted"/>
<evidence type="ECO:0000313" key="3">
    <source>
        <dbReference type="Proteomes" id="UP001139226"/>
    </source>
</evidence>
<dbReference type="SUPFAM" id="SSF52821">
    <property type="entry name" value="Rhodanese/Cell cycle control phosphatase"/>
    <property type="match status" value="1"/>
</dbReference>
<feature type="domain" description="Rhodanese" evidence="1">
    <location>
        <begin position="38"/>
        <end position="127"/>
    </location>
</feature>
<dbReference type="Gene3D" id="3.40.250.10">
    <property type="entry name" value="Rhodanese-like domain"/>
    <property type="match status" value="1"/>
</dbReference>
<dbReference type="Proteomes" id="UP001139226">
    <property type="component" value="Unassembled WGS sequence"/>
</dbReference>
<keyword evidence="3" id="KW-1185">Reference proteome</keyword>
<dbReference type="PANTHER" id="PTHR43031">
    <property type="entry name" value="FAD-DEPENDENT OXIDOREDUCTASE"/>
    <property type="match status" value="1"/>
</dbReference>
<gene>
    <name evidence="2" type="ORF">ML462_03050</name>
</gene>
<comment type="caution">
    <text evidence="2">The sequence shown here is derived from an EMBL/GenBank/DDBJ whole genome shotgun (WGS) entry which is preliminary data.</text>
</comment>
<sequence>MAGILTGYSQNSVEDLLKKYNSGVVRYISVEQLRMRQLDKEVVIIDSREKEEFQVSHIENAILVGYNHFEVSKVNDIAKDSPIVVYCSLGIRSENIGRKLKKAGYKNVQNLYGGIFEWKNKGFPVVNPEGDETNKVHAFSKTWAKWLKNAEKEY</sequence>
<dbReference type="CDD" id="cd00158">
    <property type="entry name" value="RHOD"/>
    <property type="match status" value="1"/>
</dbReference>
<dbReference type="NCBIfam" id="NF045521">
    <property type="entry name" value="rhoda_near_glyco"/>
    <property type="match status" value="1"/>
</dbReference>
<reference evidence="2" key="1">
    <citation type="submission" date="2022-03" db="EMBL/GenBank/DDBJ databases">
        <title>Gramella crocea sp. nov., isolated from activated sludge of a seafood processing plant.</title>
        <authorList>
            <person name="Zhang X."/>
        </authorList>
    </citation>
    <scope>NUCLEOTIDE SEQUENCE</scope>
    <source>
        <strain evidence="2">YJ019</strain>
    </source>
</reference>
<dbReference type="EMBL" id="JAKVTV010000001">
    <property type="protein sequence ID" value="MCH4822139.1"/>
    <property type="molecule type" value="Genomic_DNA"/>
</dbReference>
<protein>
    <submittedName>
        <fullName evidence="2">Rhodanese-like domain-containing protein</fullName>
    </submittedName>
</protein>
<dbReference type="AlphaFoldDB" id="A0A9X1V127"/>
<dbReference type="InterPro" id="IPR036873">
    <property type="entry name" value="Rhodanese-like_dom_sf"/>
</dbReference>
<dbReference type="PROSITE" id="PS50206">
    <property type="entry name" value="RHODANESE_3"/>
    <property type="match status" value="1"/>
</dbReference>
<dbReference type="SMART" id="SM00450">
    <property type="entry name" value="RHOD"/>
    <property type="match status" value="1"/>
</dbReference>